<keyword evidence="9" id="KW-1185">Reference proteome</keyword>
<dbReference type="PANTHER" id="PTHR32196:SF69">
    <property type="entry name" value="BRANCHED-CHAIN AMINO ACID TRANSPORT SYSTEM, PERMEASE PROTEIN"/>
    <property type="match status" value="1"/>
</dbReference>
<dbReference type="InterPro" id="IPR001851">
    <property type="entry name" value="ABC_transp_permease"/>
</dbReference>
<reference evidence="8 10" key="3">
    <citation type="submission" date="2018-08" db="EMBL/GenBank/DDBJ databases">
        <title>A genome reference for cultivated species of the human gut microbiota.</title>
        <authorList>
            <person name="Zou Y."/>
            <person name="Xue W."/>
            <person name="Luo G."/>
        </authorList>
    </citation>
    <scope>NUCLEOTIDE SEQUENCE [LARGE SCALE GENOMIC DNA]</scope>
    <source>
        <strain evidence="8 10">AM32-8LB</strain>
    </source>
</reference>
<dbReference type="RefSeq" id="WP_021923515.1">
    <property type="nucleotide sequence ID" value="NZ_CVRS01000059.1"/>
</dbReference>
<feature type="transmembrane region" description="Helical" evidence="6">
    <location>
        <begin position="260"/>
        <end position="284"/>
    </location>
</feature>
<dbReference type="Pfam" id="PF02653">
    <property type="entry name" value="BPD_transp_2"/>
    <property type="match status" value="1"/>
</dbReference>
<feature type="transmembrane region" description="Helical" evidence="6">
    <location>
        <begin position="150"/>
        <end position="171"/>
    </location>
</feature>
<evidence type="ECO:0000256" key="1">
    <source>
        <dbReference type="ARBA" id="ARBA00004651"/>
    </source>
</evidence>
<name>A0A0M6WI87_9FIRM</name>
<dbReference type="STRING" id="360807.ERS852392_00569"/>
<dbReference type="OrthoDB" id="9778389at2"/>
<evidence type="ECO:0000313" key="8">
    <source>
        <dbReference type="EMBL" id="RHD04231.1"/>
    </source>
</evidence>
<dbReference type="Proteomes" id="UP000049828">
    <property type="component" value="Unassembled WGS sequence"/>
</dbReference>
<feature type="transmembrane region" description="Helical" evidence="6">
    <location>
        <begin position="74"/>
        <end position="94"/>
    </location>
</feature>
<evidence type="ECO:0000256" key="6">
    <source>
        <dbReference type="SAM" id="Phobius"/>
    </source>
</evidence>
<dbReference type="Proteomes" id="UP000266391">
    <property type="component" value="Unassembled WGS sequence"/>
</dbReference>
<comment type="subcellular location">
    <subcellularLocation>
        <location evidence="1">Cell membrane</location>
        <topology evidence="1">Multi-pass membrane protein</topology>
    </subcellularLocation>
</comment>
<dbReference type="GO" id="GO:0005886">
    <property type="term" value="C:plasma membrane"/>
    <property type="evidence" value="ECO:0007669"/>
    <property type="project" value="UniProtKB-SubCell"/>
</dbReference>
<feature type="transmembrane region" description="Helical" evidence="6">
    <location>
        <begin position="198"/>
        <end position="218"/>
    </location>
</feature>
<reference evidence="7" key="2">
    <citation type="submission" date="2015-05" db="EMBL/GenBank/DDBJ databases">
        <authorList>
            <person name="Wang D.B."/>
            <person name="Wang M."/>
        </authorList>
    </citation>
    <scope>NUCLEOTIDE SEQUENCE [LARGE SCALE GENOMIC DNA]</scope>
    <source>
        <strain evidence="7">L1-83</strain>
    </source>
</reference>
<organism evidence="7 9">
    <name type="scientific">Roseburia inulinivorans</name>
    <dbReference type="NCBI Taxonomy" id="360807"/>
    <lineage>
        <taxon>Bacteria</taxon>
        <taxon>Bacillati</taxon>
        <taxon>Bacillota</taxon>
        <taxon>Clostridia</taxon>
        <taxon>Lachnospirales</taxon>
        <taxon>Lachnospiraceae</taxon>
        <taxon>Roseburia</taxon>
    </lineage>
</organism>
<dbReference type="GO" id="GO:0022857">
    <property type="term" value="F:transmembrane transporter activity"/>
    <property type="evidence" value="ECO:0007669"/>
    <property type="project" value="InterPro"/>
</dbReference>
<dbReference type="CDD" id="cd06574">
    <property type="entry name" value="TM_PBP1_branched-chain-AA_like"/>
    <property type="match status" value="1"/>
</dbReference>
<evidence type="ECO:0000256" key="4">
    <source>
        <dbReference type="ARBA" id="ARBA00022989"/>
    </source>
</evidence>
<dbReference type="EMBL" id="CVRS01000059">
    <property type="protein sequence ID" value="CRL35167.1"/>
    <property type="molecule type" value="Genomic_DNA"/>
</dbReference>
<keyword evidence="4 6" id="KW-1133">Transmembrane helix</keyword>
<reference evidence="9" key="1">
    <citation type="submission" date="2015-05" db="EMBL/GenBank/DDBJ databases">
        <authorList>
            <consortium name="Pathogen Informatics"/>
        </authorList>
    </citation>
    <scope>NUCLEOTIDE SEQUENCE [LARGE SCALE GENOMIC DNA]</scope>
    <source>
        <strain evidence="9">L1-83</strain>
    </source>
</reference>
<evidence type="ECO:0000256" key="5">
    <source>
        <dbReference type="ARBA" id="ARBA00023136"/>
    </source>
</evidence>
<keyword evidence="5 6" id="KW-0472">Membrane</keyword>
<keyword evidence="3 6" id="KW-0812">Transmembrane</keyword>
<proteinExistence type="predicted"/>
<dbReference type="AlphaFoldDB" id="A0A0M6WI87"/>
<evidence type="ECO:0000256" key="3">
    <source>
        <dbReference type="ARBA" id="ARBA00022692"/>
    </source>
</evidence>
<evidence type="ECO:0000313" key="10">
    <source>
        <dbReference type="Proteomes" id="UP000266391"/>
    </source>
</evidence>
<evidence type="ECO:0000313" key="9">
    <source>
        <dbReference type="Proteomes" id="UP000049828"/>
    </source>
</evidence>
<accession>A0A0M6WI87</accession>
<gene>
    <name evidence="8" type="ORF">DW813_05985</name>
    <name evidence="7" type="ORF">RIL183_16261</name>
</gene>
<dbReference type="PANTHER" id="PTHR32196">
    <property type="entry name" value="ABC TRANSPORTER PERMEASE PROTEIN YPHD-RELATED-RELATED"/>
    <property type="match status" value="1"/>
</dbReference>
<evidence type="ECO:0000313" key="7">
    <source>
        <dbReference type="EMBL" id="CRL35167.1"/>
    </source>
</evidence>
<sequence>MTMMLTTYLASLSPLALLRSLPGACAQGLIWGLLALGVYITYKLLDFADLTVDGSMATGGAVAVMLIRAGMNPWLALIFAFLAGMAAGFITGMLHTSLGIPGILASILTQISLYSINLNILGSSNQAVSVDKYSLVVSLRYISDSTASKIRMFTTCILFCVVLVAILYWYFGTEQGHAIRATGCNRQMARAQGINTDFHTVLALMISNGLVGLSGGLYAQYQGAADVNMGRGAIVIGLAAVIIGDVLFGKMCAGKKIAFAYTLLSVIAGAILYYLVLSVVLWLKFPSDDLKLFSAIVVAIFLSIPYLKAKHSRKGVAK</sequence>
<protein>
    <submittedName>
        <fullName evidence="8">ABC transporter permease</fullName>
    </submittedName>
</protein>
<evidence type="ECO:0000256" key="2">
    <source>
        <dbReference type="ARBA" id="ARBA00022475"/>
    </source>
</evidence>
<keyword evidence="2" id="KW-1003">Cell membrane</keyword>
<dbReference type="EMBL" id="QSIQ01000007">
    <property type="protein sequence ID" value="RHD04231.1"/>
    <property type="molecule type" value="Genomic_DNA"/>
</dbReference>
<feature type="transmembrane region" description="Helical" evidence="6">
    <location>
        <begin position="230"/>
        <end position="248"/>
    </location>
</feature>
<feature type="transmembrane region" description="Helical" evidence="6">
    <location>
        <begin position="290"/>
        <end position="309"/>
    </location>
</feature>